<feature type="binding site" evidence="7 9">
    <location>
        <begin position="139"/>
        <end position="140"/>
    </location>
    <ligand>
        <name>FMN</name>
        <dbReference type="ChEBI" id="CHEBI:58210"/>
    </ligand>
</feature>
<evidence type="ECO:0000256" key="4">
    <source>
        <dbReference type="ARBA" id="ARBA00022643"/>
    </source>
</evidence>
<keyword evidence="6 7" id="KW-0664">Pyridoxine biosynthesis</keyword>
<evidence type="ECO:0000256" key="2">
    <source>
        <dbReference type="ARBA" id="ARBA00011738"/>
    </source>
</evidence>
<feature type="binding site" evidence="7 9">
    <location>
        <position position="193"/>
    </location>
    <ligand>
        <name>FMN</name>
        <dbReference type="ChEBI" id="CHEBI:58210"/>
    </ligand>
</feature>
<feature type="binding site" evidence="7 9">
    <location>
        <position position="82"/>
    </location>
    <ligand>
        <name>FMN</name>
        <dbReference type="ChEBI" id="CHEBI:58210"/>
    </ligand>
</feature>
<comment type="caution">
    <text evidence="7">Lacks conserved residue(s) required for the propagation of feature annotation.</text>
</comment>
<evidence type="ECO:0000259" key="11">
    <source>
        <dbReference type="Pfam" id="PF10590"/>
    </source>
</evidence>
<feature type="binding site" evidence="8">
    <location>
        <begin position="7"/>
        <end position="10"/>
    </location>
    <ligand>
        <name>substrate</name>
    </ligand>
</feature>
<dbReference type="NCBIfam" id="NF004231">
    <property type="entry name" value="PRK05679.1"/>
    <property type="match status" value="1"/>
</dbReference>
<keyword evidence="5 7" id="KW-0560">Oxidoreductase</keyword>
<dbReference type="SUPFAM" id="SSF50475">
    <property type="entry name" value="FMN-binding split barrel"/>
    <property type="match status" value="1"/>
</dbReference>
<dbReference type="RefSeq" id="WP_186881234.1">
    <property type="nucleotide sequence ID" value="NZ_JACOGG010000009.1"/>
</dbReference>
<sequence length="211" mass="24032">MSIADIRKDYRQASLSEGDVQADPFAQFGIWFQQALTADAAEANAMSLATVNAQGRPSSRIVLIKEFDERGFCWFTNYDSAKGADLETNPHAALLFFWTALERQVRIEGRVEKISAEENDSYFFSRPLGSRQSANASQQSQPVAGREVLEQQLQAVIAQFGEHPPRPKHWGGYRLIPERLEFWQGRASRFHDRIVYTRNADHSWSISRLQP</sequence>
<feature type="binding site" evidence="7 8">
    <location>
        <position position="126"/>
    </location>
    <ligand>
        <name>substrate</name>
    </ligand>
</feature>
<evidence type="ECO:0000256" key="3">
    <source>
        <dbReference type="ARBA" id="ARBA00022630"/>
    </source>
</evidence>
<feature type="binding site" evidence="7 9">
    <location>
        <begin position="60"/>
        <end position="65"/>
    </location>
    <ligand>
        <name>FMN</name>
        <dbReference type="ChEBI" id="CHEBI:58210"/>
    </ligand>
</feature>
<evidence type="ECO:0000256" key="6">
    <source>
        <dbReference type="ARBA" id="ARBA00023096"/>
    </source>
</evidence>
<feature type="domain" description="Pyridoxamine 5'-phosphate oxidase N-terminal" evidence="10">
    <location>
        <begin position="37"/>
        <end position="157"/>
    </location>
</feature>
<keyword evidence="3 7" id="KW-0285">Flavoprotein</keyword>
<feature type="binding site" evidence="7 9">
    <location>
        <begin position="75"/>
        <end position="76"/>
    </location>
    <ligand>
        <name>FMN</name>
        <dbReference type="ChEBI" id="CHEBI:58210"/>
    </ligand>
</feature>
<comment type="similarity">
    <text evidence="1 7">Belongs to the pyridoxamine 5'-phosphate oxidase family.</text>
</comment>
<evidence type="ECO:0000256" key="8">
    <source>
        <dbReference type="PIRSR" id="PIRSR000190-1"/>
    </source>
</evidence>
<dbReference type="InterPro" id="IPR000659">
    <property type="entry name" value="Pyridox_Oxase"/>
</dbReference>
<comment type="function">
    <text evidence="7">Catalyzes the oxidation of either pyridoxine 5'-phosphate (PNP) or pyridoxamine 5'-phosphate (PMP) into pyridoxal 5'-phosphate (PLP).</text>
</comment>
<feature type="binding site" evidence="7 9">
    <location>
        <position position="104"/>
    </location>
    <ligand>
        <name>FMN</name>
        <dbReference type="ChEBI" id="CHEBI:58210"/>
    </ligand>
</feature>
<dbReference type="GO" id="GO:0010181">
    <property type="term" value="F:FMN binding"/>
    <property type="evidence" value="ECO:0007669"/>
    <property type="project" value="UniProtKB-UniRule"/>
</dbReference>
<dbReference type="GO" id="GO:0004733">
    <property type="term" value="F:pyridoxamine phosphate oxidase activity"/>
    <property type="evidence" value="ECO:0007669"/>
    <property type="project" value="UniProtKB-UniRule"/>
</dbReference>
<dbReference type="GO" id="GO:0008615">
    <property type="term" value="P:pyridoxine biosynthetic process"/>
    <property type="evidence" value="ECO:0007669"/>
    <property type="project" value="UniProtKB-UniRule"/>
</dbReference>
<comment type="subunit">
    <text evidence="2 7">Homodimer.</text>
</comment>
<dbReference type="FunFam" id="2.30.110.10:FF:000020">
    <property type="entry name" value="PNPO isoform 11"/>
    <property type="match status" value="1"/>
</dbReference>
<dbReference type="InterPro" id="IPR019576">
    <property type="entry name" value="Pyridoxamine_oxidase_dimer_C"/>
</dbReference>
<evidence type="ECO:0000256" key="1">
    <source>
        <dbReference type="ARBA" id="ARBA00007301"/>
    </source>
</evidence>
<evidence type="ECO:0000256" key="7">
    <source>
        <dbReference type="HAMAP-Rule" id="MF_01629"/>
    </source>
</evidence>
<evidence type="ECO:0000256" key="9">
    <source>
        <dbReference type="PIRSR" id="PIRSR000190-2"/>
    </source>
</evidence>
<dbReference type="Proteomes" id="UP000612361">
    <property type="component" value="Unassembled WGS sequence"/>
</dbReference>
<proteinExistence type="inferred from homology"/>
<dbReference type="AlphaFoldDB" id="A0A923KT53"/>
<dbReference type="EC" id="1.4.3.5" evidence="7"/>
<name>A0A923KT53_9BURK</name>
<dbReference type="PANTHER" id="PTHR10851">
    <property type="entry name" value="PYRIDOXINE-5-PHOSPHATE OXIDASE"/>
    <property type="match status" value="1"/>
</dbReference>
<dbReference type="EMBL" id="JACOGG010000009">
    <property type="protein sequence ID" value="MBC3935659.1"/>
    <property type="molecule type" value="Genomic_DNA"/>
</dbReference>
<keyword evidence="13" id="KW-1185">Reference proteome</keyword>
<dbReference type="Pfam" id="PF10590">
    <property type="entry name" value="PNP_phzG_C"/>
    <property type="match status" value="1"/>
</dbReference>
<feature type="binding site" evidence="7 9">
    <location>
        <position position="183"/>
    </location>
    <ligand>
        <name>FMN</name>
        <dbReference type="ChEBI" id="CHEBI:58210"/>
    </ligand>
</feature>
<comment type="catalytic activity">
    <reaction evidence="7">
        <text>pyridoxamine 5'-phosphate + O2 + H2O = pyridoxal 5'-phosphate + H2O2 + NH4(+)</text>
        <dbReference type="Rhea" id="RHEA:15817"/>
        <dbReference type="ChEBI" id="CHEBI:15377"/>
        <dbReference type="ChEBI" id="CHEBI:15379"/>
        <dbReference type="ChEBI" id="CHEBI:16240"/>
        <dbReference type="ChEBI" id="CHEBI:28938"/>
        <dbReference type="ChEBI" id="CHEBI:58451"/>
        <dbReference type="ChEBI" id="CHEBI:597326"/>
        <dbReference type="EC" id="1.4.3.5"/>
    </reaction>
</comment>
<comment type="catalytic activity">
    <reaction evidence="7">
        <text>pyridoxine 5'-phosphate + O2 = pyridoxal 5'-phosphate + H2O2</text>
        <dbReference type="Rhea" id="RHEA:15149"/>
        <dbReference type="ChEBI" id="CHEBI:15379"/>
        <dbReference type="ChEBI" id="CHEBI:16240"/>
        <dbReference type="ChEBI" id="CHEBI:58589"/>
        <dbReference type="ChEBI" id="CHEBI:597326"/>
        <dbReference type="EC" id="1.4.3.5"/>
    </reaction>
</comment>
<dbReference type="InterPro" id="IPR012349">
    <property type="entry name" value="Split_barrel_FMN-bd"/>
</dbReference>
<comment type="cofactor">
    <cofactor evidence="7 9">
        <name>FMN</name>
        <dbReference type="ChEBI" id="CHEBI:58210"/>
    </cofactor>
    <text evidence="7 9">Binds 1 FMN per subunit.</text>
</comment>
<evidence type="ECO:0000313" key="12">
    <source>
        <dbReference type="EMBL" id="MBC3935659.1"/>
    </source>
</evidence>
<protein>
    <recommendedName>
        <fullName evidence="7">Pyridoxine/pyridoxamine 5'-phosphate oxidase</fullName>
        <ecNumber evidence="7">1.4.3.5</ecNumber>
    </recommendedName>
    <alternativeName>
        <fullName evidence="7">PNP/PMP oxidase</fullName>
        <shortName evidence="7">PNPOx</shortName>
    </alternativeName>
    <alternativeName>
        <fullName evidence="7">Pyridoxal 5'-phosphate synthase</fullName>
    </alternativeName>
</protein>
<evidence type="ECO:0000259" key="10">
    <source>
        <dbReference type="Pfam" id="PF01243"/>
    </source>
</evidence>
<comment type="pathway">
    <text evidence="7">Cofactor metabolism; pyridoxal 5'-phosphate salvage; pyridoxal 5'-phosphate from pyridoxamine 5'-phosphate: step 1/1.</text>
</comment>
<gene>
    <name evidence="7 12" type="primary">pdxH</name>
    <name evidence="12" type="ORF">H8K47_09840</name>
</gene>
<keyword evidence="4 7" id="KW-0288">FMN</keyword>
<dbReference type="PANTHER" id="PTHR10851:SF0">
    <property type="entry name" value="PYRIDOXINE-5'-PHOSPHATE OXIDASE"/>
    <property type="match status" value="1"/>
</dbReference>
<dbReference type="InterPro" id="IPR011576">
    <property type="entry name" value="Pyridox_Oxase_N"/>
</dbReference>
<dbReference type="Gene3D" id="2.30.110.10">
    <property type="entry name" value="Electron Transport, Fmn-binding Protein, Chain A"/>
    <property type="match status" value="1"/>
</dbReference>
<feature type="binding site" evidence="7 8">
    <location>
        <position position="65"/>
    </location>
    <ligand>
        <name>substrate</name>
    </ligand>
</feature>
<feature type="binding site" evidence="7 8">
    <location>
        <begin position="189"/>
        <end position="191"/>
    </location>
    <ligand>
        <name>substrate</name>
    </ligand>
</feature>
<feature type="binding site" evidence="7 8">
    <location>
        <position position="122"/>
    </location>
    <ligand>
        <name>substrate</name>
    </ligand>
</feature>
<accession>A0A923KT53</accession>
<dbReference type="NCBIfam" id="TIGR00558">
    <property type="entry name" value="pdxH"/>
    <property type="match status" value="1"/>
</dbReference>
<feature type="binding site" evidence="7 8">
    <location>
        <position position="130"/>
    </location>
    <ligand>
        <name>substrate</name>
    </ligand>
</feature>
<dbReference type="Pfam" id="PF01243">
    <property type="entry name" value="PNPOx_N"/>
    <property type="match status" value="1"/>
</dbReference>
<comment type="caution">
    <text evidence="12">The sequence shown here is derived from an EMBL/GenBank/DDBJ whole genome shotgun (WGS) entry which is preliminary data.</text>
</comment>
<feature type="domain" description="Pyridoxine 5'-phosphate oxidase dimerisation C-terminal" evidence="11">
    <location>
        <begin position="170"/>
        <end position="211"/>
    </location>
</feature>
<dbReference type="PIRSF" id="PIRSF000190">
    <property type="entry name" value="Pyd_amn-ph_oxd"/>
    <property type="match status" value="1"/>
</dbReference>
<evidence type="ECO:0000256" key="5">
    <source>
        <dbReference type="ARBA" id="ARBA00023002"/>
    </source>
</evidence>
<reference evidence="12" key="1">
    <citation type="submission" date="2020-08" db="EMBL/GenBank/DDBJ databases">
        <title>Novel species isolated from subtropical streams in China.</title>
        <authorList>
            <person name="Lu H."/>
        </authorList>
    </citation>
    <scope>NUCLEOTIDE SEQUENCE</scope>
    <source>
        <strain evidence="12">CY7W</strain>
    </source>
</reference>
<comment type="pathway">
    <text evidence="7">Cofactor metabolism; pyridoxal 5'-phosphate salvage; pyridoxal 5'-phosphate from pyridoxine 5'-phosphate: step 1/1.</text>
</comment>
<evidence type="ECO:0000313" key="13">
    <source>
        <dbReference type="Proteomes" id="UP000612361"/>
    </source>
</evidence>
<organism evidence="12 13">
    <name type="scientific">Undibacterium rugosum</name>
    <dbReference type="NCBI Taxonomy" id="2762291"/>
    <lineage>
        <taxon>Bacteria</taxon>
        <taxon>Pseudomonadati</taxon>
        <taxon>Pseudomonadota</taxon>
        <taxon>Betaproteobacteria</taxon>
        <taxon>Burkholderiales</taxon>
        <taxon>Oxalobacteraceae</taxon>
        <taxon>Undibacterium</taxon>
    </lineage>
</organism>
<dbReference type="HAMAP" id="MF_01629">
    <property type="entry name" value="PdxH"/>
    <property type="match status" value="1"/>
</dbReference>